<evidence type="ECO:0000313" key="9">
    <source>
        <dbReference type="EMBL" id="MDG2990067.1"/>
    </source>
</evidence>
<name>A0ABT6EXH5_9SYNE</name>
<keyword evidence="5 7" id="KW-0378">Hydrolase</keyword>
<dbReference type="HAMAP" id="MF_00227">
    <property type="entry name" value="RNase_P"/>
    <property type="match status" value="1"/>
</dbReference>
<comment type="caution">
    <text evidence="9">The sequence shown here is derived from an EMBL/GenBank/DDBJ whole genome shotgun (WGS) entry which is preliminary data.</text>
</comment>
<evidence type="ECO:0000256" key="6">
    <source>
        <dbReference type="ARBA" id="ARBA00022884"/>
    </source>
</evidence>
<dbReference type="PANTHER" id="PTHR33992:SF1">
    <property type="entry name" value="RIBONUCLEASE P PROTEIN COMPONENT"/>
    <property type="match status" value="1"/>
</dbReference>
<dbReference type="SUPFAM" id="SSF54211">
    <property type="entry name" value="Ribosomal protein S5 domain 2-like"/>
    <property type="match status" value="1"/>
</dbReference>
<gene>
    <name evidence="7 9" type="primary">rnpA</name>
    <name evidence="9" type="ORF">L3556_03835</name>
</gene>
<evidence type="ECO:0000256" key="1">
    <source>
        <dbReference type="ARBA" id="ARBA00002663"/>
    </source>
</evidence>
<evidence type="ECO:0000256" key="7">
    <source>
        <dbReference type="HAMAP-Rule" id="MF_00227"/>
    </source>
</evidence>
<comment type="similarity">
    <text evidence="7">Belongs to the RnpA family.</text>
</comment>
<dbReference type="EMBL" id="JAKKUT010000002">
    <property type="protein sequence ID" value="MDG2990067.1"/>
    <property type="molecule type" value="Genomic_DNA"/>
</dbReference>
<dbReference type="InterPro" id="IPR000100">
    <property type="entry name" value="RNase_P"/>
</dbReference>
<evidence type="ECO:0000256" key="8">
    <source>
        <dbReference type="NCBIfam" id="TIGR00188"/>
    </source>
</evidence>
<evidence type="ECO:0000256" key="4">
    <source>
        <dbReference type="ARBA" id="ARBA00022759"/>
    </source>
</evidence>
<evidence type="ECO:0000256" key="2">
    <source>
        <dbReference type="ARBA" id="ARBA00022694"/>
    </source>
</evidence>
<dbReference type="Pfam" id="PF00825">
    <property type="entry name" value="Ribonuclease_P"/>
    <property type="match status" value="1"/>
</dbReference>
<dbReference type="InterPro" id="IPR014721">
    <property type="entry name" value="Ribsml_uS5_D2-typ_fold_subgr"/>
</dbReference>
<proteinExistence type="inferred from homology"/>
<dbReference type="NCBIfam" id="TIGR00188">
    <property type="entry name" value="rnpA"/>
    <property type="match status" value="1"/>
</dbReference>
<comment type="subunit">
    <text evidence="7">Consists of a catalytic RNA component (M1 or rnpB) and a protein subunit.</text>
</comment>
<keyword evidence="2 7" id="KW-0819">tRNA processing</keyword>
<accession>A0ABT6EXH5</accession>
<dbReference type="PROSITE" id="PS00648">
    <property type="entry name" value="RIBONUCLEASE_P"/>
    <property type="match status" value="1"/>
</dbReference>
<evidence type="ECO:0000313" key="10">
    <source>
        <dbReference type="Proteomes" id="UP001154265"/>
    </source>
</evidence>
<comment type="catalytic activity">
    <reaction evidence="7">
        <text>Endonucleolytic cleavage of RNA, removing 5'-extranucleotides from tRNA precursor.</text>
        <dbReference type="EC" id="3.1.26.5"/>
    </reaction>
</comment>
<dbReference type="Gene3D" id="3.30.230.10">
    <property type="match status" value="1"/>
</dbReference>
<dbReference type="GO" id="GO:0004526">
    <property type="term" value="F:ribonuclease P activity"/>
    <property type="evidence" value="ECO:0007669"/>
    <property type="project" value="UniProtKB-EC"/>
</dbReference>
<keyword evidence="10" id="KW-1185">Reference proteome</keyword>
<protein>
    <recommendedName>
        <fullName evidence="7 8">Ribonuclease P protein component</fullName>
        <shortName evidence="7">RNase P protein</shortName>
        <shortName evidence="7">RNaseP protein</shortName>
        <ecNumber evidence="7 8">3.1.26.5</ecNumber>
    </recommendedName>
    <alternativeName>
        <fullName evidence="7">Protein C5</fullName>
    </alternativeName>
</protein>
<evidence type="ECO:0000256" key="5">
    <source>
        <dbReference type="ARBA" id="ARBA00022801"/>
    </source>
</evidence>
<reference evidence="9" key="1">
    <citation type="journal article" date="2022" name="Genome Biol. Evol.">
        <title>A New Gene Family Diagnostic for Intracellular Biomineralization of Amorphous Ca Carbonates by Cyanobacteria.</title>
        <authorList>
            <person name="Benzerara K."/>
            <person name="Duprat E."/>
            <person name="Bitard-Feildel T."/>
            <person name="Caumes G."/>
            <person name="Cassier-Chauvat C."/>
            <person name="Chauvat F."/>
            <person name="Dezi M."/>
            <person name="Diop S.I."/>
            <person name="Gaschignard G."/>
            <person name="Gorgen S."/>
            <person name="Gugger M."/>
            <person name="Lopez-Garcia P."/>
            <person name="Millet M."/>
            <person name="Skouri-Panet F."/>
            <person name="Moreira D."/>
            <person name="Callebaut I."/>
        </authorList>
    </citation>
    <scope>NUCLEOTIDE SEQUENCE</scope>
    <source>
        <strain evidence="9">G9</strain>
    </source>
</reference>
<dbReference type="Proteomes" id="UP001154265">
    <property type="component" value="Unassembled WGS sequence"/>
</dbReference>
<keyword evidence="4 7" id="KW-0255">Endonuclease</keyword>
<dbReference type="PANTHER" id="PTHR33992">
    <property type="entry name" value="RIBONUCLEASE P PROTEIN COMPONENT"/>
    <property type="match status" value="1"/>
</dbReference>
<organism evidence="9 10">
    <name type="scientific">Candidatus Synechococcus calcipolaris G9</name>
    <dbReference type="NCBI Taxonomy" id="1497997"/>
    <lineage>
        <taxon>Bacteria</taxon>
        <taxon>Bacillati</taxon>
        <taxon>Cyanobacteriota</taxon>
        <taxon>Cyanophyceae</taxon>
        <taxon>Synechococcales</taxon>
        <taxon>Synechococcaceae</taxon>
        <taxon>Synechococcus</taxon>
    </lineage>
</organism>
<dbReference type="RefSeq" id="WP_277865985.1">
    <property type="nucleotide sequence ID" value="NZ_JAKKUT010000002.1"/>
</dbReference>
<comment type="function">
    <text evidence="1 7">RNaseP catalyzes the removal of the 5'-leader sequence from pre-tRNA to produce the mature 5'-terminus. It can also cleave other RNA substrates such as 4.5S RNA. The protein component plays an auxiliary but essential role in vivo by binding to the 5'-leader sequence and broadening the substrate specificity of the ribozyme.</text>
</comment>
<dbReference type="InterPro" id="IPR020568">
    <property type="entry name" value="Ribosomal_Su5_D2-typ_SF"/>
</dbReference>
<dbReference type="EC" id="3.1.26.5" evidence="7 8"/>
<dbReference type="InterPro" id="IPR020539">
    <property type="entry name" value="RNase_P_CS"/>
</dbReference>
<reference evidence="9" key="2">
    <citation type="submission" date="2022-01" db="EMBL/GenBank/DDBJ databases">
        <authorList>
            <person name="Zivanovic Y."/>
            <person name="Moreira D."/>
            <person name="Lopez-Garcia P."/>
        </authorList>
    </citation>
    <scope>NUCLEOTIDE SEQUENCE</scope>
    <source>
        <strain evidence="9">G9</strain>
    </source>
</reference>
<sequence>MLPAQHRLRHRRDFARVYQQGTSFHSPWLVLWVCPQTVGTETRIGIVVGSKVSKKAVQRNRIKRQLRVLCRQLLPLLVSGWDVVLVARAAAVGQQSGQFLPELKQLVARAGLFHARN</sequence>
<evidence type="ECO:0000256" key="3">
    <source>
        <dbReference type="ARBA" id="ARBA00022722"/>
    </source>
</evidence>
<keyword evidence="6 7" id="KW-0694">RNA-binding</keyword>
<keyword evidence="3 7" id="KW-0540">Nuclease</keyword>